<dbReference type="EMBL" id="AP026803">
    <property type="protein sequence ID" value="BDR59948.1"/>
    <property type="molecule type" value="Genomic_DNA"/>
</dbReference>
<evidence type="ECO:0000256" key="1">
    <source>
        <dbReference type="SAM" id="Phobius"/>
    </source>
</evidence>
<organism evidence="3 4">
    <name type="scientific">Lactobacillus xylocopicola</name>
    <dbReference type="NCBI Taxonomy" id="2976676"/>
    <lineage>
        <taxon>Bacteria</taxon>
        <taxon>Bacillati</taxon>
        <taxon>Bacillota</taxon>
        <taxon>Bacilli</taxon>
        <taxon>Lactobacillales</taxon>
        <taxon>Lactobacillaceae</taxon>
        <taxon>Lactobacillus</taxon>
    </lineage>
</organism>
<dbReference type="RefSeq" id="WP_317637671.1">
    <property type="nucleotide sequence ID" value="NZ_AP026803.1"/>
</dbReference>
<evidence type="ECO:0000259" key="2">
    <source>
        <dbReference type="Pfam" id="PF13098"/>
    </source>
</evidence>
<gene>
    <name evidence="3" type="ORF">KIM322_02090</name>
</gene>
<dbReference type="InterPro" id="IPR046698">
    <property type="entry name" value="PedC-like"/>
</dbReference>
<feature type="domain" description="Thioredoxin-like fold" evidence="2">
    <location>
        <begin position="64"/>
        <end position="141"/>
    </location>
</feature>
<dbReference type="Pfam" id="PF20207">
    <property type="entry name" value="DUF6568"/>
    <property type="match status" value="1"/>
</dbReference>
<reference evidence="3 4" key="1">
    <citation type="journal article" date="2023" name="Microbiol. Spectr.">
        <title>Symbiosis of Carpenter Bees with Uncharacterized Lactic Acid Bacteria Showing NAD Auxotrophy.</title>
        <authorList>
            <person name="Kawasaki S."/>
            <person name="Ozawa K."/>
            <person name="Mori T."/>
            <person name="Yamamoto A."/>
            <person name="Ito M."/>
            <person name="Ohkuma M."/>
            <person name="Sakamoto M."/>
            <person name="Matsutani M."/>
        </authorList>
    </citation>
    <scope>NUCLEOTIDE SEQUENCE [LARGE SCALE GENOMIC DNA]</scope>
    <source>
        <strain evidence="3 4">Kim32-2</strain>
    </source>
</reference>
<feature type="transmembrane region" description="Helical" evidence="1">
    <location>
        <begin position="7"/>
        <end position="26"/>
    </location>
</feature>
<proteinExistence type="predicted"/>
<keyword evidence="1" id="KW-1133">Transmembrane helix</keyword>
<sequence length="283" mass="33335">MKINNKKILLFIFAVMSLLIVMVFYFRPQKSSFGSKSTIPKSAASFHTNNKLSMNQLTSMLNKKATFTVMFYETSCPPCQKELKDLKTTNYIKKLYLVNLDKTENIDNKSFKKLNIQYTPTILKIYKGKVVYRHEGYASISLLKKIRLDDFSEYRKRNSITTFWKPISRKRFDLLRAKKSSFIVYLGKSTCKDCQSFERNLQEYDFNSYKNKIYYLNITKYLFNSKLEWQNFKKDNKIAGIPAFISYRRGKYFSSSSWSISNGYSPEIALSWLKKQGLTDKDK</sequence>
<keyword evidence="1" id="KW-0812">Transmembrane</keyword>
<dbReference type="InterPro" id="IPR012336">
    <property type="entry name" value="Thioredoxin-like_fold"/>
</dbReference>
<keyword evidence="4" id="KW-1185">Reference proteome</keyword>
<protein>
    <recommendedName>
        <fullName evidence="2">Thioredoxin-like fold domain-containing protein</fullName>
    </recommendedName>
</protein>
<dbReference type="Proteomes" id="UP001321741">
    <property type="component" value="Chromosome"/>
</dbReference>
<evidence type="ECO:0000313" key="3">
    <source>
        <dbReference type="EMBL" id="BDR59948.1"/>
    </source>
</evidence>
<dbReference type="InterPro" id="IPR036249">
    <property type="entry name" value="Thioredoxin-like_sf"/>
</dbReference>
<keyword evidence="1" id="KW-0472">Membrane</keyword>
<accession>A0ABN6SI17</accession>
<name>A0ABN6SI17_9LACO</name>
<dbReference type="Pfam" id="PF13098">
    <property type="entry name" value="Thioredoxin_2"/>
    <property type="match status" value="1"/>
</dbReference>
<dbReference type="Gene3D" id="3.40.30.10">
    <property type="entry name" value="Glutaredoxin"/>
    <property type="match status" value="2"/>
</dbReference>
<dbReference type="CDD" id="cd02947">
    <property type="entry name" value="TRX_family"/>
    <property type="match status" value="1"/>
</dbReference>
<evidence type="ECO:0000313" key="4">
    <source>
        <dbReference type="Proteomes" id="UP001321741"/>
    </source>
</evidence>
<dbReference type="SUPFAM" id="SSF52833">
    <property type="entry name" value="Thioredoxin-like"/>
    <property type="match status" value="2"/>
</dbReference>